<dbReference type="CDD" id="cd00075">
    <property type="entry name" value="HATPase"/>
    <property type="match status" value="1"/>
</dbReference>
<name>A0ABS2EV44_9BACE</name>
<dbReference type="GO" id="GO:0016301">
    <property type="term" value="F:kinase activity"/>
    <property type="evidence" value="ECO:0007669"/>
    <property type="project" value="UniProtKB-KW"/>
</dbReference>
<keyword evidence="7" id="KW-0472">Membrane</keyword>
<dbReference type="InterPro" id="IPR036097">
    <property type="entry name" value="HisK_dim/P_sf"/>
</dbReference>
<dbReference type="Pfam" id="PF00512">
    <property type="entry name" value="HisKA"/>
    <property type="match status" value="1"/>
</dbReference>
<dbReference type="EMBL" id="JACJJW010000017">
    <property type="protein sequence ID" value="MBM6758555.1"/>
    <property type="molecule type" value="Genomic_DNA"/>
</dbReference>
<dbReference type="SUPFAM" id="SSF55874">
    <property type="entry name" value="ATPase domain of HSP90 chaperone/DNA topoisomerase II/histidine kinase"/>
    <property type="match status" value="1"/>
</dbReference>
<dbReference type="SMART" id="SM00388">
    <property type="entry name" value="HisKA"/>
    <property type="match status" value="1"/>
</dbReference>
<dbReference type="PRINTS" id="PR00344">
    <property type="entry name" value="BCTRLSENSOR"/>
</dbReference>
<dbReference type="PANTHER" id="PTHR45453:SF1">
    <property type="entry name" value="PHOSPHATE REGULON SENSOR PROTEIN PHOR"/>
    <property type="match status" value="1"/>
</dbReference>
<proteinExistence type="predicted"/>
<dbReference type="SMART" id="SM00387">
    <property type="entry name" value="HATPase_c"/>
    <property type="match status" value="1"/>
</dbReference>
<evidence type="ECO:0000256" key="7">
    <source>
        <dbReference type="SAM" id="Phobius"/>
    </source>
</evidence>
<keyword evidence="7" id="KW-0812">Transmembrane</keyword>
<protein>
    <recommendedName>
        <fullName evidence="2">histidine kinase</fullName>
        <ecNumber evidence="2">2.7.13.3</ecNumber>
    </recommendedName>
</protein>
<keyword evidence="5 9" id="KW-0418">Kinase</keyword>
<dbReference type="CDD" id="cd00082">
    <property type="entry name" value="HisKA"/>
    <property type="match status" value="1"/>
</dbReference>
<dbReference type="InterPro" id="IPR003594">
    <property type="entry name" value="HATPase_dom"/>
</dbReference>
<dbReference type="SUPFAM" id="SSF47384">
    <property type="entry name" value="Homodimeric domain of signal transducing histidine kinase"/>
    <property type="match status" value="1"/>
</dbReference>
<keyword evidence="4" id="KW-0808">Transferase</keyword>
<evidence type="ECO:0000256" key="3">
    <source>
        <dbReference type="ARBA" id="ARBA00022553"/>
    </source>
</evidence>
<dbReference type="InterPro" id="IPR036890">
    <property type="entry name" value="HATPase_C_sf"/>
</dbReference>
<dbReference type="InterPro" id="IPR005467">
    <property type="entry name" value="His_kinase_dom"/>
</dbReference>
<organism evidence="9 10">
    <name type="scientific">Bacteroides mediterraneensis</name>
    <dbReference type="NCBI Taxonomy" id="1841856"/>
    <lineage>
        <taxon>Bacteria</taxon>
        <taxon>Pseudomonadati</taxon>
        <taxon>Bacteroidota</taxon>
        <taxon>Bacteroidia</taxon>
        <taxon>Bacteroidales</taxon>
        <taxon>Bacteroidaceae</taxon>
        <taxon>Bacteroides</taxon>
    </lineage>
</organism>
<evidence type="ECO:0000256" key="2">
    <source>
        <dbReference type="ARBA" id="ARBA00012438"/>
    </source>
</evidence>
<dbReference type="EC" id="2.7.13.3" evidence="2"/>
<dbReference type="InterPro" id="IPR004358">
    <property type="entry name" value="Sig_transdc_His_kin-like_C"/>
</dbReference>
<keyword evidence="10" id="KW-1185">Reference proteome</keyword>
<sequence>MSWNNPDANSLKIMLKIAHKIIFIYSAITLCAIGMVFAVLWYWMSDYADNLYYSFLEERAELIAQKNLERCSGNRVYDIYMEHRTDTVTKPVSSQIVLDADKAEATRKALLRFMSPTQIERLKSHGELKFKNGDNLGIAVYYPKPEGNFIVIVMLNRHLGEYLHRQMGYWIIGVTTLCLLIVILVSRLYTQRHIDTLHEAYQREKQFVHHASHELNNPLTAIQGECEIALMKKRDAADYEESLHRIEQEALRMSQTIKQLLYLSMAMNESDGESRERIIWKDFLGQFTTNERVCLHILPGCGNCYILANPYLLKMAVSNIVRNALKYSSDEVTITLGEKSVEIKDKGIGIPQSDIPYISQPFYRAANTRSFQGNGIGMSLAVKIFKLYGMVVKIESKERAGTAIILRLAHGKFANAADNEKNA</sequence>
<keyword evidence="3" id="KW-0597">Phosphoprotein</keyword>
<accession>A0ABS2EV44</accession>
<evidence type="ECO:0000256" key="4">
    <source>
        <dbReference type="ARBA" id="ARBA00022679"/>
    </source>
</evidence>
<dbReference type="Gene3D" id="3.30.565.10">
    <property type="entry name" value="Histidine kinase-like ATPase, C-terminal domain"/>
    <property type="match status" value="1"/>
</dbReference>
<gene>
    <name evidence="9" type="ORF">H6A31_07665</name>
</gene>
<reference evidence="9 10" key="1">
    <citation type="journal article" date="2021" name="Sci. Rep.">
        <title>The distribution of antibiotic resistance genes in chicken gut microbiota commensals.</title>
        <authorList>
            <person name="Juricova H."/>
            <person name="Matiasovicova J."/>
            <person name="Kubasova T."/>
            <person name="Cejkova D."/>
            <person name="Rychlik I."/>
        </authorList>
    </citation>
    <scope>NUCLEOTIDE SEQUENCE [LARGE SCALE GENOMIC DNA]</scope>
    <source>
        <strain evidence="9 10">An801</strain>
    </source>
</reference>
<comment type="caution">
    <text evidence="9">The sequence shown here is derived from an EMBL/GenBank/DDBJ whole genome shotgun (WGS) entry which is preliminary data.</text>
</comment>
<dbReference type="Proteomes" id="UP000703295">
    <property type="component" value="Unassembled WGS sequence"/>
</dbReference>
<dbReference type="InterPro" id="IPR003661">
    <property type="entry name" value="HisK_dim/P_dom"/>
</dbReference>
<evidence type="ECO:0000313" key="9">
    <source>
        <dbReference type="EMBL" id="MBM6758555.1"/>
    </source>
</evidence>
<evidence type="ECO:0000256" key="1">
    <source>
        <dbReference type="ARBA" id="ARBA00000085"/>
    </source>
</evidence>
<evidence type="ECO:0000313" key="10">
    <source>
        <dbReference type="Proteomes" id="UP000703295"/>
    </source>
</evidence>
<keyword evidence="6" id="KW-0902">Two-component regulatory system</keyword>
<feature type="transmembrane region" description="Helical" evidence="7">
    <location>
        <begin position="167"/>
        <end position="189"/>
    </location>
</feature>
<dbReference type="InterPro" id="IPR050351">
    <property type="entry name" value="BphY/WalK/GraS-like"/>
</dbReference>
<dbReference type="PANTHER" id="PTHR45453">
    <property type="entry name" value="PHOSPHATE REGULON SENSOR PROTEIN PHOR"/>
    <property type="match status" value="1"/>
</dbReference>
<dbReference type="Gene3D" id="1.10.287.130">
    <property type="match status" value="1"/>
</dbReference>
<dbReference type="Pfam" id="PF02518">
    <property type="entry name" value="HATPase_c"/>
    <property type="match status" value="1"/>
</dbReference>
<feature type="domain" description="Histidine kinase" evidence="8">
    <location>
        <begin position="210"/>
        <end position="412"/>
    </location>
</feature>
<evidence type="ECO:0000259" key="8">
    <source>
        <dbReference type="PROSITE" id="PS50109"/>
    </source>
</evidence>
<feature type="transmembrane region" description="Helical" evidence="7">
    <location>
        <begin position="21"/>
        <end position="44"/>
    </location>
</feature>
<evidence type="ECO:0000256" key="6">
    <source>
        <dbReference type="ARBA" id="ARBA00023012"/>
    </source>
</evidence>
<dbReference type="PROSITE" id="PS50109">
    <property type="entry name" value="HIS_KIN"/>
    <property type="match status" value="1"/>
</dbReference>
<evidence type="ECO:0000256" key="5">
    <source>
        <dbReference type="ARBA" id="ARBA00022777"/>
    </source>
</evidence>
<comment type="catalytic activity">
    <reaction evidence="1">
        <text>ATP + protein L-histidine = ADP + protein N-phospho-L-histidine.</text>
        <dbReference type="EC" id="2.7.13.3"/>
    </reaction>
</comment>
<keyword evidence="7" id="KW-1133">Transmembrane helix</keyword>